<sequence>MEKWKIVHATKEFNIHQGTLSRYCATMTDEDLDSDSTPAFKIGYDNSKKIFSSSQEEELGSYIKKSSDIYFGLSPLEVRKLAFSYADHLGLVCQEPYSGSTTSWIECGQCKEWAQEKCVSD</sequence>
<evidence type="ECO:0000313" key="2">
    <source>
        <dbReference type="Proteomes" id="UP001234178"/>
    </source>
</evidence>
<dbReference type="Proteomes" id="UP001234178">
    <property type="component" value="Unassembled WGS sequence"/>
</dbReference>
<reference evidence="1 2" key="1">
    <citation type="journal article" date="2023" name="Nucleic Acids Res.">
        <title>The hologenome of Daphnia magna reveals possible DNA methylation and microbiome-mediated evolution of the host genome.</title>
        <authorList>
            <person name="Chaturvedi A."/>
            <person name="Li X."/>
            <person name="Dhandapani V."/>
            <person name="Marshall H."/>
            <person name="Kissane S."/>
            <person name="Cuenca-Cambronero M."/>
            <person name="Asole G."/>
            <person name="Calvet F."/>
            <person name="Ruiz-Romero M."/>
            <person name="Marangio P."/>
            <person name="Guigo R."/>
            <person name="Rago D."/>
            <person name="Mirbahai L."/>
            <person name="Eastwood N."/>
            <person name="Colbourne J.K."/>
            <person name="Zhou J."/>
            <person name="Mallon E."/>
            <person name="Orsini L."/>
        </authorList>
    </citation>
    <scope>NUCLEOTIDE SEQUENCE [LARGE SCALE GENOMIC DNA]</scope>
    <source>
        <strain evidence="1">LRV0_1</strain>
    </source>
</reference>
<evidence type="ECO:0000313" key="1">
    <source>
        <dbReference type="EMBL" id="KAK4006667.1"/>
    </source>
</evidence>
<organism evidence="1 2">
    <name type="scientific">Daphnia magna</name>
    <dbReference type="NCBI Taxonomy" id="35525"/>
    <lineage>
        <taxon>Eukaryota</taxon>
        <taxon>Metazoa</taxon>
        <taxon>Ecdysozoa</taxon>
        <taxon>Arthropoda</taxon>
        <taxon>Crustacea</taxon>
        <taxon>Branchiopoda</taxon>
        <taxon>Diplostraca</taxon>
        <taxon>Cladocera</taxon>
        <taxon>Anomopoda</taxon>
        <taxon>Daphniidae</taxon>
        <taxon>Daphnia</taxon>
    </lineage>
</organism>
<dbReference type="EMBL" id="JAOYFB010000002">
    <property type="protein sequence ID" value="KAK4006667.1"/>
    <property type="molecule type" value="Genomic_DNA"/>
</dbReference>
<comment type="caution">
    <text evidence="1">The sequence shown here is derived from an EMBL/GenBank/DDBJ whole genome shotgun (WGS) entry which is preliminary data.</text>
</comment>
<proteinExistence type="predicted"/>
<name>A0ABQ9Z189_9CRUS</name>
<gene>
    <name evidence="1" type="ORF">OUZ56_011825</name>
</gene>
<keyword evidence="2" id="KW-1185">Reference proteome</keyword>
<accession>A0ABQ9Z189</accession>
<protein>
    <submittedName>
        <fullName evidence="1">Uncharacterized protein</fullName>
    </submittedName>
</protein>